<organism evidence="1 2">
    <name type="scientific">Zingiber officinale</name>
    <name type="common">Ginger</name>
    <name type="synonym">Amomum zingiber</name>
    <dbReference type="NCBI Taxonomy" id="94328"/>
    <lineage>
        <taxon>Eukaryota</taxon>
        <taxon>Viridiplantae</taxon>
        <taxon>Streptophyta</taxon>
        <taxon>Embryophyta</taxon>
        <taxon>Tracheophyta</taxon>
        <taxon>Spermatophyta</taxon>
        <taxon>Magnoliopsida</taxon>
        <taxon>Liliopsida</taxon>
        <taxon>Zingiberales</taxon>
        <taxon>Zingiberaceae</taxon>
        <taxon>Zingiber</taxon>
    </lineage>
</organism>
<dbReference type="AlphaFoldDB" id="A0A8J5FEG0"/>
<protein>
    <recommendedName>
        <fullName evidence="3">BHLH domain-containing protein</fullName>
    </recommendedName>
</protein>
<dbReference type="Proteomes" id="UP000734854">
    <property type="component" value="Unassembled WGS sequence"/>
</dbReference>
<dbReference type="OrthoDB" id="777433at2759"/>
<dbReference type="Pfam" id="PF23173">
    <property type="entry name" value="bHLH_SAC51"/>
    <property type="match status" value="1"/>
</dbReference>
<proteinExistence type="predicted"/>
<evidence type="ECO:0000313" key="2">
    <source>
        <dbReference type="Proteomes" id="UP000734854"/>
    </source>
</evidence>
<accession>A0A8J5FEG0</accession>
<dbReference type="EMBL" id="JACMSC010000015">
    <property type="protein sequence ID" value="KAG6484885.1"/>
    <property type="molecule type" value="Genomic_DNA"/>
</dbReference>
<evidence type="ECO:0000313" key="1">
    <source>
        <dbReference type="EMBL" id="KAG6484885.1"/>
    </source>
</evidence>
<name>A0A8J5FEG0_ZINOF</name>
<sequence length="304" mass="33579">MDQENNTPINSQCLPWQFSNMVSARNNTQFATMPQDSISMLSSAFVNPSASLFPVTSAIPFPGFYTYTYIQKTSPLIPPISSHGVLELGSNKRHLVFDQIRDGRSFICNSASVPDPCIDSVNPGFDLQGNPVTSVANGHGADEMREDTEEIDALLYSDSDFNNGDEETSTGHSPAEPEVVERTFSEVASSILPAKRRRIDVNDEFDVSLFNTASSQVLHCSDILTDHRNKQDDNNSASSCFKAVYTDQNEENRVFKRAKIQETLGILRKIIPGGNCKDAITVLDEAINYLNSLKLKAQLLESFP</sequence>
<reference evidence="1 2" key="1">
    <citation type="submission" date="2020-08" db="EMBL/GenBank/DDBJ databases">
        <title>Plant Genome Project.</title>
        <authorList>
            <person name="Zhang R.-G."/>
        </authorList>
    </citation>
    <scope>NUCLEOTIDE SEQUENCE [LARGE SCALE GENOMIC DNA]</scope>
    <source>
        <tissue evidence="1">Rhizome</tissue>
    </source>
</reference>
<dbReference type="PANTHER" id="PTHR36066:SF2">
    <property type="entry name" value="TRANSCRIPTION FACTOR BHLH145"/>
    <property type="match status" value="1"/>
</dbReference>
<dbReference type="PANTHER" id="PTHR36066">
    <property type="entry name" value="TRANSCRIPTION FACTOR BHLH145"/>
    <property type="match status" value="1"/>
</dbReference>
<comment type="caution">
    <text evidence="1">The sequence shown here is derived from an EMBL/GenBank/DDBJ whole genome shotgun (WGS) entry which is preliminary data.</text>
</comment>
<gene>
    <name evidence="1" type="ORF">ZIOFF_053410</name>
</gene>
<keyword evidence="2" id="KW-1185">Reference proteome</keyword>
<evidence type="ECO:0008006" key="3">
    <source>
        <dbReference type="Google" id="ProtNLM"/>
    </source>
</evidence>
<dbReference type="InterPro" id="IPR037546">
    <property type="entry name" value="SAC51-like"/>
</dbReference>